<gene>
    <name evidence="1" type="ORF">GRI43_01995</name>
</gene>
<sequence>MSAETMFAEKRVELSPRRARRGPGERLRTALLVLAEGHGEVAHHQERGWASITFSGTRHTVQLVFAGDAAVEAGENFVAALPDHEFTLSGQLVADAAIISVEHSQLPEPRMLVECELLLLLDG</sequence>
<dbReference type="Proteomes" id="UP000471435">
    <property type="component" value="Unassembled WGS sequence"/>
</dbReference>
<reference evidence="1 2" key="1">
    <citation type="submission" date="2019-12" db="EMBL/GenBank/DDBJ databases">
        <title>Genomic-based taxomic classification of the family Erythrobacteraceae.</title>
        <authorList>
            <person name="Xu L."/>
        </authorList>
    </citation>
    <scope>NUCLEOTIDE SEQUENCE [LARGE SCALE GENOMIC DNA]</scope>
    <source>
        <strain evidence="1 2">SW-109</strain>
    </source>
</reference>
<dbReference type="RefSeq" id="WP_160729426.1">
    <property type="nucleotide sequence ID" value="NZ_WTYP01000001.1"/>
</dbReference>
<dbReference type="OrthoDB" id="7473760at2"/>
<dbReference type="EMBL" id="WTYP01000001">
    <property type="protein sequence ID" value="MXP46164.1"/>
    <property type="molecule type" value="Genomic_DNA"/>
</dbReference>
<dbReference type="AlphaFoldDB" id="A0A6I4V1A5"/>
<evidence type="ECO:0000313" key="2">
    <source>
        <dbReference type="Proteomes" id="UP000471435"/>
    </source>
</evidence>
<organism evidence="1 2">
    <name type="scientific">Pontixanthobacter luteolus</name>
    <dbReference type="NCBI Taxonomy" id="295089"/>
    <lineage>
        <taxon>Bacteria</taxon>
        <taxon>Pseudomonadati</taxon>
        <taxon>Pseudomonadota</taxon>
        <taxon>Alphaproteobacteria</taxon>
        <taxon>Sphingomonadales</taxon>
        <taxon>Erythrobacteraceae</taxon>
        <taxon>Pontixanthobacter</taxon>
    </lineage>
</organism>
<keyword evidence="2" id="KW-1185">Reference proteome</keyword>
<comment type="caution">
    <text evidence="1">The sequence shown here is derived from an EMBL/GenBank/DDBJ whole genome shotgun (WGS) entry which is preliminary data.</text>
</comment>
<evidence type="ECO:0000313" key="1">
    <source>
        <dbReference type="EMBL" id="MXP46164.1"/>
    </source>
</evidence>
<protein>
    <submittedName>
        <fullName evidence="1">Uncharacterized protein</fullName>
    </submittedName>
</protein>
<accession>A0A6I4V1A5</accession>
<name>A0A6I4V1A5_9SPHN</name>
<proteinExistence type="predicted"/>